<protein>
    <recommendedName>
        <fullName evidence="5">phosphoethanolamine N-methyltransferase</fullName>
        <ecNumber evidence="5">2.1.1.103</ecNumber>
    </recommendedName>
</protein>
<evidence type="ECO:0000256" key="5">
    <source>
        <dbReference type="ARBA" id="ARBA00035674"/>
    </source>
</evidence>
<comment type="catalytic activity">
    <reaction evidence="8">
        <text>N-methylethanolamine phosphate + S-adenosyl-L-methionine = N,N-dimethylethanolamine phosphate + S-adenosyl-L-homocysteine + H(+)</text>
        <dbReference type="Rhea" id="RHEA:25321"/>
        <dbReference type="ChEBI" id="CHEBI:15378"/>
        <dbReference type="ChEBI" id="CHEBI:57781"/>
        <dbReference type="ChEBI" id="CHEBI:57856"/>
        <dbReference type="ChEBI" id="CHEBI:58641"/>
        <dbReference type="ChEBI" id="CHEBI:59789"/>
        <dbReference type="EC" id="2.1.1.103"/>
    </reaction>
    <physiologicalReaction direction="left-to-right" evidence="8">
        <dbReference type="Rhea" id="RHEA:25322"/>
    </physiologicalReaction>
</comment>
<evidence type="ECO:0000256" key="2">
    <source>
        <dbReference type="ARBA" id="ARBA00005189"/>
    </source>
</evidence>
<evidence type="ECO:0000256" key="8">
    <source>
        <dbReference type="ARBA" id="ARBA00047841"/>
    </source>
</evidence>
<dbReference type="VEuPathDB" id="FungiDB:sscle_06g048800"/>
<dbReference type="OMA" id="KTACITE"/>
<evidence type="ECO:0000313" key="10">
    <source>
        <dbReference type="EMBL" id="APA10110.1"/>
    </source>
</evidence>
<evidence type="ECO:0000256" key="6">
    <source>
        <dbReference type="ARBA" id="ARBA00047619"/>
    </source>
</evidence>
<dbReference type="Gene3D" id="3.40.50.150">
    <property type="entry name" value="Vaccinia Virus protein VP39"/>
    <property type="match status" value="1"/>
</dbReference>
<keyword evidence="4" id="KW-0808">Transferase</keyword>
<feature type="domain" description="Methyltransferase" evidence="9">
    <location>
        <begin position="52"/>
        <end position="142"/>
    </location>
</feature>
<sequence length="232" mass="26219">MSSVDNIGADDTSASKFYDSISDKYDKYYGLDPGLLTFIKESLELLPPDASVLDIGSGTGIPTSLSVIQSGRKLHGIDFSPKMIALSQKNVPGATFECISMLDYEAKEKFDAAFIIFSMFHFQRKEMERVVGKWRGWVKEGGWIFVGTILAEDAGMVEESMFDEERLYAENVPGKFMGHVYGNLLYTRKGWEKLLGDNGFEIVKTRKEAFQAQEEAECDEEVHFWIMAKRVE</sequence>
<dbReference type="RefSeq" id="XP_001592057.1">
    <property type="nucleotide sequence ID" value="XM_001592007.1"/>
</dbReference>
<evidence type="ECO:0000256" key="4">
    <source>
        <dbReference type="ARBA" id="ARBA00022679"/>
    </source>
</evidence>
<comment type="catalytic activity">
    <reaction evidence="7">
        <text>phosphoethanolamine + S-adenosyl-L-methionine = N-methylethanolamine phosphate + S-adenosyl-L-homocysteine + H(+)</text>
        <dbReference type="Rhea" id="RHEA:20365"/>
        <dbReference type="ChEBI" id="CHEBI:15378"/>
        <dbReference type="ChEBI" id="CHEBI:57781"/>
        <dbReference type="ChEBI" id="CHEBI:57856"/>
        <dbReference type="ChEBI" id="CHEBI:58190"/>
        <dbReference type="ChEBI" id="CHEBI:59789"/>
        <dbReference type="EC" id="2.1.1.103"/>
    </reaction>
    <physiologicalReaction direction="left-to-right" evidence="7">
        <dbReference type="Rhea" id="RHEA:20366"/>
    </physiologicalReaction>
</comment>
<keyword evidence="3" id="KW-0489">Methyltransferase</keyword>
<dbReference type="PANTHER" id="PTHR44307">
    <property type="entry name" value="PHOSPHOETHANOLAMINE METHYLTRANSFERASE"/>
    <property type="match status" value="1"/>
</dbReference>
<dbReference type="CDD" id="cd02440">
    <property type="entry name" value="AdoMet_MTases"/>
    <property type="match status" value="1"/>
</dbReference>
<comment type="pathway">
    <text evidence="1">Phospholipid metabolism; phosphatidylcholine biosynthesis.</text>
</comment>
<dbReference type="InterPro" id="IPR041698">
    <property type="entry name" value="Methyltransf_25"/>
</dbReference>
<dbReference type="PANTHER" id="PTHR44307:SF2">
    <property type="entry name" value="PHOSPHOETHANOLAMINE METHYLTRANSFERASE ISOFORM X1"/>
    <property type="match status" value="1"/>
</dbReference>
<evidence type="ECO:0000256" key="1">
    <source>
        <dbReference type="ARBA" id="ARBA00004969"/>
    </source>
</evidence>
<reference evidence="11" key="1">
    <citation type="journal article" date="2017" name="Genome Biol. Evol.">
        <title>The complete genome sequence of the phytopathogenic fungus Sclerotinia sclerotiorum reveals insights into the genome architecture of broad host range pathogens.</title>
        <authorList>
            <person name="Derbyshire M."/>
            <person name="Denton-Giles M."/>
            <person name="Hegedus D."/>
            <person name="Seifbarghy S."/>
            <person name="Rollins J."/>
            <person name="van Kan J."/>
            <person name="Seidl M.F."/>
            <person name="Faino L."/>
            <person name="Mbengue M."/>
            <person name="Navaud O."/>
            <person name="Raffaele S."/>
            <person name="Hammond-Kosack K."/>
            <person name="Heard S."/>
            <person name="Oliver R."/>
        </authorList>
    </citation>
    <scope>NUCLEOTIDE SEQUENCE [LARGE SCALE GENOMIC DNA]</scope>
    <source>
        <strain evidence="11">ATCC 18683 / 1980 / Ss-1</strain>
    </source>
</reference>
<dbReference type="EC" id="2.1.1.103" evidence="5"/>
<evidence type="ECO:0000259" key="9">
    <source>
        <dbReference type="Pfam" id="PF13649"/>
    </source>
</evidence>
<dbReference type="GO" id="GO:0000234">
    <property type="term" value="F:phosphoethanolamine N-methyltransferase activity"/>
    <property type="evidence" value="ECO:0007669"/>
    <property type="project" value="UniProtKB-EC"/>
</dbReference>
<dbReference type="EMBL" id="CP017819">
    <property type="protein sequence ID" value="APA10110.1"/>
    <property type="molecule type" value="Genomic_DNA"/>
</dbReference>
<name>A0A1D9Q580_SCLS1</name>
<dbReference type="InterPro" id="IPR029063">
    <property type="entry name" value="SAM-dependent_MTases_sf"/>
</dbReference>
<accession>A0A1D9Q580</accession>
<gene>
    <name evidence="10" type="ORF">sscle_06g048800</name>
</gene>
<dbReference type="Proteomes" id="UP000177798">
    <property type="component" value="Chromosome 6"/>
</dbReference>
<comment type="pathway">
    <text evidence="2">Lipid metabolism.</text>
</comment>
<dbReference type="SUPFAM" id="SSF53335">
    <property type="entry name" value="S-adenosyl-L-methionine-dependent methyltransferases"/>
    <property type="match status" value="1"/>
</dbReference>
<dbReference type="KEGG" id="ssl:SS1G_07505"/>
<dbReference type="GO" id="GO:0032259">
    <property type="term" value="P:methylation"/>
    <property type="evidence" value="ECO:0007669"/>
    <property type="project" value="UniProtKB-KW"/>
</dbReference>
<dbReference type="AlphaFoldDB" id="A0A1D9Q580"/>
<dbReference type="OrthoDB" id="540004at2759"/>
<evidence type="ECO:0000256" key="3">
    <source>
        <dbReference type="ARBA" id="ARBA00022603"/>
    </source>
</evidence>
<evidence type="ECO:0000256" key="7">
    <source>
        <dbReference type="ARBA" id="ARBA00047622"/>
    </source>
</evidence>
<evidence type="ECO:0000313" key="11">
    <source>
        <dbReference type="Proteomes" id="UP000177798"/>
    </source>
</evidence>
<organism evidence="10 11">
    <name type="scientific">Sclerotinia sclerotiorum (strain ATCC 18683 / 1980 / Ss-1)</name>
    <name type="common">White mold</name>
    <name type="synonym">Whetzelinia sclerotiorum</name>
    <dbReference type="NCBI Taxonomy" id="665079"/>
    <lineage>
        <taxon>Eukaryota</taxon>
        <taxon>Fungi</taxon>
        <taxon>Dikarya</taxon>
        <taxon>Ascomycota</taxon>
        <taxon>Pezizomycotina</taxon>
        <taxon>Leotiomycetes</taxon>
        <taxon>Helotiales</taxon>
        <taxon>Sclerotiniaceae</taxon>
        <taxon>Sclerotinia</taxon>
    </lineage>
</organism>
<comment type="catalytic activity">
    <reaction evidence="6">
        <text>N,N-dimethylethanolamine phosphate + S-adenosyl-L-methionine = phosphocholine + S-adenosyl-L-homocysteine + H(+)</text>
        <dbReference type="Rhea" id="RHEA:25325"/>
        <dbReference type="ChEBI" id="CHEBI:15378"/>
        <dbReference type="ChEBI" id="CHEBI:57856"/>
        <dbReference type="ChEBI" id="CHEBI:58641"/>
        <dbReference type="ChEBI" id="CHEBI:59789"/>
        <dbReference type="ChEBI" id="CHEBI:295975"/>
        <dbReference type="EC" id="2.1.1.103"/>
    </reaction>
    <physiologicalReaction direction="left-to-right" evidence="6">
        <dbReference type="Rhea" id="RHEA:25326"/>
    </physiologicalReaction>
</comment>
<proteinExistence type="predicted"/>
<dbReference type="Pfam" id="PF13649">
    <property type="entry name" value="Methyltransf_25"/>
    <property type="match status" value="1"/>
</dbReference>